<dbReference type="OrthoDB" id="9798693at2"/>
<evidence type="ECO:0000313" key="3">
    <source>
        <dbReference type="Proteomes" id="UP000431922"/>
    </source>
</evidence>
<feature type="domain" description="Phytase-like" evidence="1">
    <location>
        <begin position="69"/>
        <end position="314"/>
    </location>
</feature>
<dbReference type="AlphaFoldDB" id="A0A845B274"/>
<keyword evidence="3" id="KW-1185">Reference proteome</keyword>
<reference evidence="2 3" key="1">
    <citation type="submission" date="2019-12" db="EMBL/GenBank/DDBJ databases">
        <title>Genomic-based taxomic classification of the family Erythrobacteraceae.</title>
        <authorList>
            <person name="Xu L."/>
        </authorList>
    </citation>
    <scope>NUCLEOTIDE SEQUENCE [LARGE SCALE GENOMIC DNA]</scope>
    <source>
        <strain evidence="2 3">KCTC 42453</strain>
    </source>
</reference>
<dbReference type="Pfam" id="PF13449">
    <property type="entry name" value="Phytase-like"/>
    <property type="match status" value="1"/>
</dbReference>
<comment type="caution">
    <text evidence="2">The sequence shown here is derived from an EMBL/GenBank/DDBJ whole genome shotgun (WGS) entry which is preliminary data.</text>
</comment>
<dbReference type="InterPro" id="IPR027372">
    <property type="entry name" value="Phytase-like_dom"/>
</dbReference>
<gene>
    <name evidence="2" type="ORF">GRI65_08625</name>
</gene>
<name>A0A845B274_9SPHN</name>
<proteinExistence type="predicted"/>
<dbReference type="RefSeq" id="WP_160756104.1">
    <property type="nucleotide sequence ID" value="NZ_WTYL01000002.1"/>
</dbReference>
<dbReference type="Proteomes" id="UP000431922">
    <property type="component" value="Unassembled WGS sequence"/>
</dbReference>
<organism evidence="2 3">
    <name type="scientific">Allopontixanthobacter sediminis</name>
    <dbReference type="NCBI Taxonomy" id="1689985"/>
    <lineage>
        <taxon>Bacteria</taxon>
        <taxon>Pseudomonadati</taxon>
        <taxon>Pseudomonadota</taxon>
        <taxon>Alphaproteobacteria</taxon>
        <taxon>Sphingomonadales</taxon>
        <taxon>Erythrobacteraceae</taxon>
        <taxon>Allopontixanthobacter</taxon>
    </lineage>
</organism>
<evidence type="ECO:0000259" key="1">
    <source>
        <dbReference type="Pfam" id="PF13449"/>
    </source>
</evidence>
<protein>
    <submittedName>
        <fullName evidence="2">Esterase-like activity of phytase family protein</fullName>
    </submittedName>
</protein>
<sequence>MKRLIVARWRMILAVMVATALAPVTWIRTELPAPDFDAPVTFTRIATPIRTVGEVEILRAWKLASNSNHFGGYSAMIATGPQQLIAASDLGRIMRLSLPAAGSPIANLSYLSGKIELQKRLIDAESMTRDPGTGRIWIGYEDINAIERRDERMRNPRGVRPPQMGNFSSNKGAEAIARLADGRFIVLAEGSRGWGSRDFAGLLFPADPVDDPAQELRAAEFNFGPPEGYRPVDMVQIPDGRVLILVRTLHWQIMPRFTAKLVLADPAEIYPGGTWSGRVIAEFAPPNPSDNYEGLAMWPRPDGLLDLWLVSDDNRNSFQNTYLLEMRWNPAGGTAN</sequence>
<evidence type="ECO:0000313" key="2">
    <source>
        <dbReference type="EMBL" id="MXP44520.1"/>
    </source>
</evidence>
<accession>A0A845B274</accession>
<dbReference type="PIRSF" id="PIRSF031900">
    <property type="entry name" value="UCP031900"/>
    <property type="match status" value="1"/>
</dbReference>
<dbReference type="EMBL" id="WTYL01000002">
    <property type="protein sequence ID" value="MXP44520.1"/>
    <property type="molecule type" value="Genomic_DNA"/>
</dbReference>
<dbReference type="InterPro" id="IPR014567">
    <property type="entry name" value="UCP031900"/>
</dbReference>